<gene>
    <name evidence="1" type="ORF">D5086_018912</name>
</gene>
<name>A0ACC4BSE3_POPAL</name>
<comment type="caution">
    <text evidence="1">The sequence shown here is derived from an EMBL/GenBank/DDBJ whole genome shotgun (WGS) entry which is preliminary data.</text>
</comment>
<proteinExistence type="predicted"/>
<keyword evidence="2" id="KW-1185">Reference proteome</keyword>
<organism evidence="1 2">
    <name type="scientific">Populus alba</name>
    <name type="common">White poplar</name>
    <dbReference type="NCBI Taxonomy" id="43335"/>
    <lineage>
        <taxon>Eukaryota</taxon>
        <taxon>Viridiplantae</taxon>
        <taxon>Streptophyta</taxon>
        <taxon>Embryophyta</taxon>
        <taxon>Tracheophyta</taxon>
        <taxon>Spermatophyta</taxon>
        <taxon>Magnoliopsida</taxon>
        <taxon>eudicotyledons</taxon>
        <taxon>Gunneridae</taxon>
        <taxon>Pentapetalae</taxon>
        <taxon>rosids</taxon>
        <taxon>fabids</taxon>
        <taxon>Malpighiales</taxon>
        <taxon>Salicaceae</taxon>
        <taxon>Saliceae</taxon>
        <taxon>Populus</taxon>
    </lineage>
</organism>
<evidence type="ECO:0000313" key="1">
    <source>
        <dbReference type="EMBL" id="KAL3581077.1"/>
    </source>
</evidence>
<dbReference type="EMBL" id="RCHU02000009">
    <property type="protein sequence ID" value="KAL3581077.1"/>
    <property type="molecule type" value="Genomic_DNA"/>
</dbReference>
<protein>
    <submittedName>
        <fullName evidence="1">Uncharacterized protein</fullName>
    </submittedName>
</protein>
<reference evidence="1 2" key="1">
    <citation type="journal article" date="2024" name="Plant Biotechnol. J.">
        <title>Genome and CRISPR/Cas9 system of a widespread forest tree (Populus alba) in the world.</title>
        <authorList>
            <person name="Liu Y.J."/>
            <person name="Jiang P.F."/>
            <person name="Han X.M."/>
            <person name="Li X.Y."/>
            <person name="Wang H.M."/>
            <person name="Wang Y.J."/>
            <person name="Wang X.X."/>
            <person name="Zeng Q.Y."/>
        </authorList>
    </citation>
    <scope>NUCLEOTIDE SEQUENCE [LARGE SCALE GENOMIC DNA]</scope>
    <source>
        <strain evidence="2">cv. PAL-ZL1</strain>
    </source>
</reference>
<accession>A0ACC4BSE3</accession>
<sequence>MAMLFLLLLFSSSLISGFTYGAKHEKEYCAMYDICGARSDGKVLNCPFPTSSVKPDDYFSAKIQSLCPAISGNVCCTETQFDTLRAQVQQAIPLLVGCPACLRNFLNLFCELSCSPNQSLFINVTSTSEVNGNLTVDGIAYYVTDDFGERLYDSCKDVKFGTMNTRAIDFVGGGANNFKEWFAFIGQKAPPGFPGSPYEIDFKSTIPDSSKMVPMNVSAYTCGDTSLGCSCGDCPLAPACSSSEPPSPPKKESCMVRIGPLKVKCLDFSVAILYIILVFAFLGWASLNRKRERRAAASKEPLLSSMDEVEADSTEIQKDGKVPRLINRFQLDGVQGHMSSFYRNYGKWVARNPTLVLCSSVAVVLVLCIGLICFKVETRPEKLWVGPGSKAAEEKHFFDSHLAPFYRIEQLILATLPDSKNDKRHSIVTDENIQLLFEIQKKVDGIRADYSGSVVSLTDICLKPLGDDCATQSLLQYFKMDPENYDDYGGVEHAEYCFQHYTTADTCMSAFKAPLDPSTALGGFSGNNYSEASAFVVTYPVNNAIDEAGNGKSVAWEKAFIRLVEEELLPMVQSSNLTLSYSSESSIEEELKRESTADIITIAVSYVVMFAYVSVTLGDASRLSTFFLSSKVLLGLSGVVLVMLSVLGSVGFFSAVGVKSTLIIMEVIPFLVLAVGVDNMCILVHAVKRQSIELPIEERISNALHEVGPSITLASLSEILAFAVGSFIPMPACRVFSMFAALAVLLDFLLQVTAFVALIAFDCRRAEDNRIDCFPCIKVPSPGGSNEGINQRRPGLLARYMKEVHAPILGLWAVKIVVIAIFVAFALASVALCPRIESGLEQQVVLPRDSYLQGYFNNISEYLRIGPPLYFVVKDYNYSLESRHTNQLCSISQCDSNSLLNEVSRASLVPESSYIAKPAASWLDDFLVWLSPEAFGCCRKFMNGTYCPPDDQPPCCSPDEFSCGYGGVCKDCTTCFRHSDLVNDRPSTVQFREKLPWFLDALPSSDCAKGGHGAYTSSVDLNGYKNGVIRASEFRTYHTPVNKQGDYVNALRAAREFSSRISDSLKIEIFPYSVFYIFFEQYLDIWRIALINIAIALGAIFIVCLVITSSFWCSAIILLVLVMIVVDLMGVMAILDIQLNAVSVVNLIMSIGIAVEFCVHIAHAFLVSHGDRGQRAKEALSTMGASVFSGITLTKLVGVIVLFFARSEVFVVSALSLCAFNSFCPFQGYKIAFCVLQVYYFQMYLALVIIGGAERVRSATKTCHHGNKMSFNFITPGLINMHNVIKNIAIHNYGKSSTTLLVFGKSVMQQPSGENSSRPGHLVQPVQFIYPCQDPSTFLIG</sequence>
<evidence type="ECO:0000313" key="2">
    <source>
        <dbReference type="Proteomes" id="UP000309997"/>
    </source>
</evidence>
<dbReference type="Proteomes" id="UP000309997">
    <property type="component" value="Unassembled WGS sequence"/>
</dbReference>